<proteinExistence type="predicted"/>
<evidence type="ECO:0000313" key="1">
    <source>
        <dbReference type="EnsemblMetazoa" id="tetur11g01280.1"/>
    </source>
</evidence>
<name>T1KGM0_TETUR</name>
<dbReference type="EnsemblMetazoa" id="tetur11g01280.1">
    <property type="protein sequence ID" value="tetur11g01280.1"/>
    <property type="gene ID" value="tetur11g01280"/>
</dbReference>
<dbReference type="HOGENOM" id="CLU_3428660_0_0_1"/>
<sequence>MALLACFSNFYLSESIPKSG</sequence>
<reference evidence="1" key="2">
    <citation type="submission" date="2015-06" db="UniProtKB">
        <authorList>
            <consortium name="EnsemblMetazoa"/>
        </authorList>
    </citation>
    <scope>IDENTIFICATION</scope>
</reference>
<protein>
    <submittedName>
        <fullName evidence="1">Uncharacterized protein</fullName>
    </submittedName>
</protein>
<keyword evidence="2" id="KW-1185">Reference proteome</keyword>
<evidence type="ECO:0000313" key="2">
    <source>
        <dbReference type="Proteomes" id="UP000015104"/>
    </source>
</evidence>
<accession>T1KGM0</accession>
<organism evidence="1 2">
    <name type="scientific">Tetranychus urticae</name>
    <name type="common">Two-spotted spider mite</name>
    <dbReference type="NCBI Taxonomy" id="32264"/>
    <lineage>
        <taxon>Eukaryota</taxon>
        <taxon>Metazoa</taxon>
        <taxon>Ecdysozoa</taxon>
        <taxon>Arthropoda</taxon>
        <taxon>Chelicerata</taxon>
        <taxon>Arachnida</taxon>
        <taxon>Acari</taxon>
        <taxon>Acariformes</taxon>
        <taxon>Trombidiformes</taxon>
        <taxon>Prostigmata</taxon>
        <taxon>Eleutherengona</taxon>
        <taxon>Raphignathae</taxon>
        <taxon>Tetranychoidea</taxon>
        <taxon>Tetranychidae</taxon>
        <taxon>Tetranychus</taxon>
    </lineage>
</organism>
<reference evidence="2" key="1">
    <citation type="submission" date="2011-08" db="EMBL/GenBank/DDBJ databases">
        <authorList>
            <person name="Rombauts S."/>
        </authorList>
    </citation>
    <scope>NUCLEOTIDE SEQUENCE</scope>
    <source>
        <strain evidence="2">London</strain>
    </source>
</reference>
<dbReference type="AlphaFoldDB" id="T1KGM0"/>
<dbReference type="EMBL" id="CAEY01000067">
    <property type="status" value="NOT_ANNOTATED_CDS"/>
    <property type="molecule type" value="Genomic_DNA"/>
</dbReference>
<dbReference type="Proteomes" id="UP000015104">
    <property type="component" value="Unassembled WGS sequence"/>
</dbReference>